<dbReference type="InterPro" id="IPR036691">
    <property type="entry name" value="Endo/exonu/phosph_ase_sf"/>
</dbReference>
<organism evidence="2 3">
    <name type="scientific">Oryzias latipes</name>
    <name type="common">Japanese rice fish</name>
    <name type="synonym">Japanese killifish</name>
    <dbReference type="NCBI Taxonomy" id="8090"/>
    <lineage>
        <taxon>Eukaryota</taxon>
        <taxon>Metazoa</taxon>
        <taxon>Chordata</taxon>
        <taxon>Craniata</taxon>
        <taxon>Vertebrata</taxon>
        <taxon>Euteleostomi</taxon>
        <taxon>Actinopterygii</taxon>
        <taxon>Neopterygii</taxon>
        <taxon>Teleostei</taxon>
        <taxon>Neoteleostei</taxon>
        <taxon>Acanthomorphata</taxon>
        <taxon>Ovalentaria</taxon>
        <taxon>Atherinomorphae</taxon>
        <taxon>Beloniformes</taxon>
        <taxon>Adrianichthyidae</taxon>
        <taxon>Oryziinae</taxon>
        <taxon>Oryzias</taxon>
    </lineage>
</organism>
<accession>A0A3B3HVX2</accession>
<dbReference type="PROSITE" id="PS50878">
    <property type="entry name" value="RT_POL"/>
    <property type="match status" value="1"/>
</dbReference>
<dbReference type="CDD" id="cd09076">
    <property type="entry name" value="L1-EN"/>
    <property type="match status" value="1"/>
</dbReference>
<dbReference type="InterPro" id="IPR000477">
    <property type="entry name" value="RT_dom"/>
</dbReference>
<dbReference type="STRING" id="8090.ENSORLP00000035982"/>
<dbReference type="GeneTree" id="ENSGT00940000163630"/>
<dbReference type="Bgee" id="ENSORLG00000027370">
    <property type="expression patterns" value="Expressed in gastrula and 6 other cell types or tissues"/>
</dbReference>
<feature type="domain" description="Reverse transcriptase" evidence="1">
    <location>
        <begin position="512"/>
        <end position="784"/>
    </location>
</feature>
<dbReference type="InterPro" id="IPR043502">
    <property type="entry name" value="DNA/RNA_pol_sf"/>
</dbReference>
<dbReference type="InterPro" id="IPR005135">
    <property type="entry name" value="Endo/exonuclease/phosphatase"/>
</dbReference>
<reference evidence="2" key="3">
    <citation type="submission" date="2025-09" db="UniProtKB">
        <authorList>
            <consortium name="Ensembl"/>
        </authorList>
    </citation>
    <scope>IDENTIFICATION</scope>
    <source>
        <strain evidence="2">Hd-rR</strain>
    </source>
</reference>
<evidence type="ECO:0000259" key="1">
    <source>
        <dbReference type="PROSITE" id="PS50878"/>
    </source>
</evidence>
<dbReference type="GO" id="GO:0003824">
    <property type="term" value="F:catalytic activity"/>
    <property type="evidence" value="ECO:0007669"/>
    <property type="project" value="InterPro"/>
</dbReference>
<proteinExistence type="predicted"/>
<dbReference type="SUPFAM" id="SSF56219">
    <property type="entry name" value="DNase I-like"/>
    <property type="match status" value="1"/>
</dbReference>
<evidence type="ECO:0000313" key="3">
    <source>
        <dbReference type="Proteomes" id="UP000001038"/>
    </source>
</evidence>
<keyword evidence="3" id="KW-1185">Reference proteome</keyword>
<name>A0A3B3HVX2_ORYLA</name>
<dbReference type="Gene3D" id="3.60.10.10">
    <property type="entry name" value="Endonuclease/exonuclease/phosphatase"/>
    <property type="match status" value="1"/>
</dbReference>
<reference evidence="2 3" key="1">
    <citation type="journal article" date="2007" name="Nature">
        <title>The medaka draft genome and insights into vertebrate genome evolution.</title>
        <authorList>
            <person name="Kasahara M."/>
            <person name="Naruse K."/>
            <person name="Sasaki S."/>
            <person name="Nakatani Y."/>
            <person name="Qu W."/>
            <person name="Ahsan B."/>
            <person name="Yamada T."/>
            <person name="Nagayasu Y."/>
            <person name="Doi K."/>
            <person name="Kasai Y."/>
            <person name="Jindo T."/>
            <person name="Kobayashi D."/>
            <person name="Shimada A."/>
            <person name="Toyoda A."/>
            <person name="Kuroki Y."/>
            <person name="Fujiyama A."/>
            <person name="Sasaki T."/>
            <person name="Shimizu A."/>
            <person name="Asakawa S."/>
            <person name="Shimizu N."/>
            <person name="Hashimoto S."/>
            <person name="Yang J."/>
            <person name="Lee Y."/>
            <person name="Matsushima K."/>
            <person name="Sugano S."/>
            <person name="Sakaizumi M."/>
            <person name="Narita T."/>
            <person name="Ohishi K."/>
            <person name="Haga S."/>
            <person name="Ohta F."/>
            <person name="Nomoto H."/>
            <person name="Nogata K."/>
            <person name="Morishita T."/>
            <person name="Endo T."/>
            <person name="Shin-I T."/>
            <person name="Takeda H."/>
            <person name="Morishita S."/>
            <person name="Kohara Y."/>
        </authorList>
    </citation>
    <scope>NUCLEOTIDE SEQUENCE [LARGE SCALE GENOMIC DNA]</scope>
    <source>
        <strain evidence="2 3">Hd-rR</strain>
    </source>
</reference>
<protein>
    <recommendedName>
        <fullName evidence="1">Reverse transcriptase domain-containing protein</fullName>
    </recommendedName>
</protein>
<dbReference type="PANTHER" id="PTHR31635:SF196">
    <property type="entry name" value="REVERSE TRANSCRIPTASE DOMAIN-CONTAINING PROTEIN-RELATED"/>
    <property type="match status" value="1"/>
</dbReference>
<dbReference type="Pfam" id="PF00078">
    <property type="entry name" value="RVT_1"/>
    <property type="match status" value="1"/>
</dbReference>
<dbReference type="Pfam" id="PF03372">
    <property type="entry name" value="Exo_endo_phos"/>
    <property type="match status" value="1"/>
</dbReference>
<dbReference type="SUPFAM" id="SSF56672">
    <property type="entry name" value="DNA/RNA polymerases"/>
    <property type="match status" value="1"/>
</dbReference>
<dbReference type="PANTHER" id="PTHR31635">
    <property type="entry name" value="REVERSE TRANSCRIPTASE DOMAIN-CONTAINING PROTEIN-RELATED"/>
    <property type="match status" value="1"/>
</dbReference>
<dbReference type="CDD" id="cd01650">
    <property type="entry name" value="RT_nLTR_like"/>
    <property type="match status" value="1"/>
</dbReference>
<sequence>MTRTPTDSNFSFGPAGHDVHFITWNVKSLNTPVKRKKVLNHLNKLKAGIVFLQETHLRTFDHFRLRGGWIGQSYHSNFHSKSRGVAILINKNVPFDMSSVETDSSGRYVIVTGRLLNTPVVLVNVYAPHWEDSSFFPNFFPKIPNMNTHHLIFGGDMNCVLSPSLDRSSSRPAPLTSSALQLQCFLSTNGVIDIWRFLNPTSKHYSFFSPVHRTYSRIDNIFIDKRLLSLVRKCEYQAIVISDHAPLLMTLRIPTSCNSYRPWRFNNTLLSDEKFTKFISSEITFFFKCNLTPGISLSTVWESLKAYLRGQIISYCAQQKKSNNQKLDNLTKDIFKLDTMLSVTPSEDLFKLRLNLQTEFNLLSTGYIENLINKAQCRKYEHGEKAGKILAHQLHQKAASRAIIEIKDQSGNKHRDHLEINSCFYKYYSTLYDTESCGDPTLFDAFFKKINVPLIENNLSRVLDKPFSVQEVMNTIKSMQNGKCPGPDGFSVDFFKKFSNQLSPFLLSVFEESLATGTLPPTMRQAVISLIPKPDKNPHECGSYRPISLLNVDNKILSKMLAGRLETVLPSIIADDQTGFIKGRQSFYNVRRLFNILYGPASPDVPEVLLSLDAEKAFDRVEWDYMLYTLKQFGFSEYFISWIKILYSSPLAAVCTNNNRSPYFSLKRGTRQGCPLSPLLFAIVIEPLAIAIRQEINIIGINRYNFSNKVSLYADDMLLFLSNPLRSLPVTLNLLEEFGRVSGYKVNLQKSEIMPVNAEARKINFAQFPFKASLHKIKYLGISVTHSFKDIFKSNFLPLLAQLKKDLERWSLLPLSLGGKINTIKMNTLPKFLYIFQCVPIYISKSFFTDVDKLISGFLWNKKNPRIRKSVLQQHRKHGGLSLPNFQLYYWAANIRAMLHWKVIHSPTLTPPAWLCMENSSCLCTSPFSLLCSKLPYPEPLSKYTSNPVVQYSLKIWAQFRRVFSLKDLSKLAPVFRNHQFIPSTSDEAFHEWSRRGVCLIDDLFIDNTFASFDQLLVKFNIPRSHFFRYLQLRSFVFKSYPCFPSHPPDSLLESTLKINVGSRGTIGKIYSLLNTHDLEPLTTLKSHWEEELHLNIPDSIWSEALDNIHFSSICLRHQVIQFKIVHRLHWSKAKLSKFVHNIDPTCDRCSCSVATLSHMFWSCSKLDHFWESIFTFFSDVLRTPLQPSVFSVLFGVLPVNLDHRAQTIISFGTLIARRLILLKWKEKYPPTFNMWLKDLLHFLVLEKIRSSMKGSVQRFYLTWNPILEHLRDLHVMVAKKCL</sequence>
<reference evidence="2" key="2">
    <citation type="submission" date="2025-08" db="UniProtKB">
        <authorList>
            <consortium name="Ensembl"/>
        </authorList>
    </citation>
    <scope>IDENTIFICATION</scope>
    <source>
        <strain evidence="2">Hd-rR</strain>
    </source>
</reference>
<dbReference type="Proteomes" id="UP000001038">
    <property type="component" value="Chromosome 4"/>
</dbReference>
<evidence type="ECO:0000313" key="2">
    <source>
        <dbReference type="Ensembl" id="ENSORLP00000035982.1"/>
    </source>
</evidence>
<dbReference type="InParanoid" id="A0A3B3HVX2"/>
<dbReference type="Ensembl" id="ENSORLT00000045595.1">
    <property type="protein sequence ID" value="ENSORLP00000035982.1"/>
    <property type="gene ID" value="ENSORLG00000027370.1"/>
</dbReference>